<gene>
    <name evidence="2" type="ORF">ETSY2_35145</name>
</gene>
<proteinExistence type="predicted"/>
<reference evidence="2 3" key="1">
    <citation type="journal article" date="2014" name="Nature">
        <title>An environmental bacterial taxon with a large and distinct metabolic repertoire.</title>
        <authorList>
            <person name="Wilson M.C."/>
            <person name="Mori T."/>
            <person name="Ruckert C."/>
            <person name="Uria A.R."/>
            <person name="Helf M.J."/>
            <person name="Takada K."/>
            <person name="Gernert C."/>
            <person name="Steffens U.A."/>
            <person name="Heycke N."/>
            <person name="Schmitt S."/>
            <person name="Rinke C."/>
            <person name="Helfrich E.J."/>
            <person name="Brachmann A.O."/>
            <person name="Gurgui C."/>
            <person name="Wakimoto T."/>
            <person name="Kracht M."/>
            <person name="Crusemann M."/>
            <person name="Hentschel U."/>
            <person name="Abe I."/>
            <person name="Matsunaga S."/>
            <person name="Kalinowski J."/>
            <person name="Takeyama H."/>
            <person name="Piel J."/>
        </authorList>
    </citation>
    <scope>NUCLEOTIDE SEQUENCE [LARGE SCALE GENOMIC DNA]</scope>
    <source>
        <strain evidence="3">TSY2</strain>
    </source>
</reference>
<dbReference type="AlphaFoldDB" id="W4LZ42"/>
<keyword evidence="3" id="KW-1185">Reference proteome</keyword>
<protein>
    <recommendedName>
        <fullName evidence="4">Phytase-like domain-containing protein</fullName>
    </recommendedName>
</protein>
<dbReference type="EMBL" id="AZHX01001505">
    <property type="protein sequence ID" value="ETX02647.1"/>
    <property type="molecule type" value="Genomic_DNA"/>
</dbReference>
<dbReference type="Proteomes" id="UP000019140">
    <property type="component" value="Unassembled WGS sequence"/>
</dbReference>
<accession>W4LZ42</accession>
<comment type="caution">
    <text evidence="2">The sequence shown here is derived from an EMBL/GenBank/DDBJ whole genome shotgun (WGS) entry which is preliminary data.</text>
</comment>
<evidence type="ECO:0008006" key="4">
    <source>
        <dbReference type="Google" id="ProtNLM"/>
    </source>
</evidence>
<evidence type="ECO:0000313" key="2">
    <source>
        <dbReference type="EMBL" id="ETX02647.1"/>
    </source>
</evidence>
<feature type="region of interest" description="Disordered" evidence="1">
    <location>
        <begin position="63"/>
        <end position="83"/>
    </location>
</feature>
<name>W4LZ42_9BACT</name>
<sequence length="83" mass="9182">MKIYAFSVDGLEPRPQGRRFPVADKSLVRDILPDLQGDNGPVLEKVEGLMITTDNTAWIVTDNDGVDDSSGETQFMPLGDIFR</sequence>
<evidence type="ECO:0000313" key="3">
    <source>
        <dbReference type="Proteomes" id="UP000019140"/>
    </source>
</evidence>
<dbReference type="PATRIC" id="fig|1429439.4.peg.5939"/>
<dbReference type="HOGENOM" id="CLU_197584_0_0_7"/>
<evidence type="ECO:0000256" key="1">
    <source>
        <dbReference type="SAM" id="MobiDB-lite"/>
    </source>
</evidence>
<organism evidence="2 3">
    <name type="scientific">Candidatus Entotheonella gemina</name>
    <dbReference type="NCBI Taxonomy" id="1429439"/>
    <lineage>
        <taxon>Bacteria</taxon>
        <taxon>Pseudomonadati</taxon>
        <taxon>Nitrospinota/Tectimicrobiota group</taxon>
        <taxon>Candidatus Tectimicrobiota</taxon>
        <taxon>Candidatus Entotheonellia</taxon>
        <taxon>Candidatus Entotheonellales</taxon>
        <taxon>Candidatus Entotheonellaceae</taxon>
        <taxon>Candidatus Entotheonella</taxon>
    </lineage>
</organism>